<evidence type="ECO:0000313" key="3">
    <source>
        <dbReference type="EMBL" id="MEG3437716.1"/>
    </source>
</evidence>
<feature type="transmembrane region" description="Helical" evidence="2">
    <location>
        <begin position="45"/>
        <end position="66"/>
    </location>
</feature>
<keyword evidence="2" id="KW-1133">Transmembrane helix</keyword>
<dbReference type="AlphaFoldDB" id="A0AAW9QUX6"/>
<comment type="caution">
    <text evidence="3">The sequence shown here is derived from an EMBL/GenBank/DDBJ whole genome shotgun (WGS) entry which is preliminary data.</text>
</comment>
<dbReference type="EMBL" id="JBAFSM010000018">
    <property type="protein sequence ID" value="MEG3437716.1"/>
    <property type="molecule type" value="Genomic_DNA"/>
</dbReference>
<dbReference type="Proteomes" id="UP001328733">
    <property type="component" value="Unassembled WGS sequence"/>
</dbReference>
<name>A0AAW9QUX6_9CHRO</name>
<feature type="compositionally biased region" description="Polar residues" evidence="1">
    <location>
        <begin position="632"/>
        <end position="651"/>
    </location>
</feature>
<feature type="region of interest" description="Disordered" evidence="1">
    <location>
        <begin position="620"/>
        <end position="651"/>
    </location>
</feature>
<protein>
    <submittedName>
        <fullName evidence="3">Chromosome segregation ATPase</fullName>
    </submittedName>
</protein>
<keyword evidence="2" id="KW-0472">Membrane</keyword>
<evidence type="ECO:0000256" key="2">
    <source>
        <dbReference type="SAM" id="Phobius"/>
    </source>
</evidence>
<sequence>MSKGKEITENSVTTLTRSIDGMGRKSGVSLSSLWYKYQERLTWKVWAALFVVTFGGVGFVATWQLLNLSKSPNCPKIFWPIASASLRLYCAQLDADSRTVEGLLRAIALVSALPEDHPLRPQADEKMEEWARDILNLAEKDYQTGNLERAIATARQIPRNAEVAKLIEERIAKWQETWTKGNQIIGQLEEHLRAASWNQAFRLAVDLLNLKNDYWATVKYNEAIGKISLAREESAQLDAATATFDRGGAKNWLAALEAVRKIRPESYAYQGARKLIGEIEETLQKYAANLIDRRDWKELQDIAERVPKDLAIKEEVTDWSLLANAALDAEAGTVESIESAIMSAGQIDASRPLHATARSMIDRWTLEITDLKTLTEARNLAEPGTIEALSAAIAKANLVPADNPRGREARRDIGEWTSQIQVIEDRPILEQARELAVPGDASSLRAAIERARQIGPDRALHKEASTDIRGWQSRVERIEDQPILDRAVSLASMKDYQAAIDTASQIRSGRVLADEAGQYIRRWRGEVNANSALQQAFRLAATETVDGFGRAIELTRGIPDTTDAGARKSESIDRWSYQLLTLASDQANMGRYNEAISIARRIPRDSAAYSSARQQIQSWRDILQPPAIQTMPDPTSIESPVSTPDPNTTGQ</sequence>
<accession>A0AAW9QUX6</accession>
<proteinExistence type="predicted"/>
<evidence type="ECO:0000256" key="1">
    <source>
        <dbReference type="SAM" id="MobiDB-lite"/>
    </source>
</evidence>
<organism evidence="3 4">
    <name type="scientific">Pannus brasiliensis CCIBt3594</name>
    <dbReference type="NCBI Taxonomy" id="1427578"/>
    <lineage>
        <taxon>Bacteria</taxon>
        <taxon>Bacillati</taxon>
        <taxon>Cyanobacteriota</taxon>
        <taxon>Cyanophyceae</taxon>
        <taxon>Oscillatoriophycideae</taxon>
        <taxon>Chroococcales</taxon>
        <taxon>Microcystaceae</taxon>
        <taxon>Pannus</taxon>
    </lineage>
</organism>
<evidence type="ECO:0000313" key="4">
    <source>
        <dbReference type="Proteomes" id="UP001328733"/>
    </source>
</evidence>
<gene>
    <name evidence="3" type="ORF">V0288_11355</name>
</gene>
<keyword evidence="2" id="KW-0812">Transmembrane</keyword>
<dbReference type="RefSeq" id="WP_332865194.1">
    <property type="nucleotide sequence ID" value="NZ_JBAFSM010000018.1"/>
</dbReference>
<keyword evidence="4" id="KW-1185">Reference proteome</keyword>
<reference evidence="3 4" key="1">
    <citation type="submission" date="2024-01" db="EMBL/GenBank/DDBJ databases">
        <title>Genomic insights into the taxonomy and metabolism of the cyanobacterium Pannus brasiliensis CCIBt3594.</title>
        <authorList>
            <person name="Machado M."/>
            <person name="Botero N.B."/>
            <person name="Andreote A.P.D."/>
            <person name="Feitosa A.M.T."/>
            <person name="Popin R."/>
            <person name="Sivonen K."/>
            <person name="Fiore M.F."/>
        </authorList>
    </citation>
    <scope>NUCLEOTIDE SEQUENCE [LARGE SCALE GENOMIC DNA]</scope>
    <source>
        <strain evidence="3 4">CCIBt3594</strain>
    </source>
</reference>